<dbReference type="GO" id="GO:0032420">
    <property type="term" value="C:stereocilium"/>
    <property type="evidence" value="ECO:0007669"/>
    <property type="project" value="TreeGrafter"/>
</dbReference>
<gene>
    <name evidence="6" type="ORF">FQA47_020941</name>
</gene>
<feature type="domain" description="Calx-beta" evidence="5">
    <location>
        <begin position="126"/>
        <end position="230"/>
    </location>
</feature>
<dbReference type="AlphaFoldDB" id="A0A834CLC5"/>
<dbReference type="FunFam" id="2.60.40.2030:FF:000013">
    <property type="entry name" value="Adhesion G-protein coupled receptor V1"/>
    <property type="match status" value="1"/>
</dbReference>
<accession>A0A834CLC5</accession>
<dbReference type="GO" id="GO:0001965">
    <property type="term" value="F:G-protein alpha-subunit binding"/>
    <property type="evidence" value="ECO:0007669"/>
    <property type="project" value="TreeGrafter"/>
</dbReference>
<organism evidence="6 7">
    <name type="scientific">Oryzias melastigma</name>
    <name type="common">Marine medaka</name>
    <dbReference type="NCBI Taxonomy" id="30732"/>
    <lineage>
        <taxon>Eukaryota</taxon>
        <taxon>Metazoa</taxon>
        <taxon>Chordata</taxon>
        <taxon>Craniata</taxon>
        <taxon>Vertebrata</taxon>
        <taxon>Euteleostomi</taxon>
        <taxon>Actinopterygii</taxon>
        <taxon>Neopterygii</taxon>
        <taxon>Teleostei</taxon>
        <taxon>Neoteleostei</taxon>
        <taxon>Acanthomorphata</taxon>
        <taxon>Ovalentaria</taxon>
        <taxon>Atherinomorphae</taxon>
        <taxon>Beloniformes</taxon>
        <taxon>Adrianichthyidae</taxon>
        <taxon>Oryziinae</taxon>
        <taxon>Oryzias</taxon>
    </lineage>
</organism>
<dbReference type="InterPro" id="IPR038081">
    <property type="entry name" value="CalX-like_sf"/>
</dbReference>
<dbReference type="GO" id="GO:0010855">
    <property type="term" value="F:adenylate cyclase inhibitor activity"/>
    <property type="evidence" value="ECO:0007669"/>
    <property type="project" value="TreeGrafter"/>
</dbReference>
<keyword evidence="3" id="KW-0106">Calcium</keyword>
<keyword evidence="6" id="KW-0675">Receptor</keyword>
<dbReference type="GO" id="GO:0007605">
    <property type="term" value="P:sensory perception of sound"/>
    <property type="evidence" value="ECO:0007669"/>
    <property type="project" value="TreeGrafter"/>
</dbReference>
<dbReference type="PANTHER" id="PTHR46682:SF1">
    <property type="entry name" value="ADHESION G-PROTEIN COUPLED RECEPTOR V1"/>
    <property type="match status" value="1"/>
</dbReference>
<feature type="domain" description="Calx-beta" evidence="5">
    <location>
        <begin position="14"/>
        <end position="110"/>
    </location>
</feature>
<dbReference type="GO" id="GO:0071277">
    <property type="term" value="P:cellular response to calcium ion"/>
    <property type="evidence" value="ECO:0007669"/>
    <property type="project" value="TreeGrafter"/>
</dbReference>
<protein>
    <submittedName>
        <fullName evidence="6">G-protein coupled receptor 98</fullName>
    </submittedName>
</protein>
<dbReference type="PANTHER" id="PTHR46682">
    <property type="entry name" value="ADHESION G-PROTEIN COUPLED RECEPTOR V1"/>
    <property type="match status" value="1"/>
</dbReference>
<keyword evidence="1 4" id="KW-0732">Signal</keyword>
<proteinExistence type="predicted"/>
<reference evidence="6" key="1">
    <citation type="journal article" name="BMC Genomics">
        <title>Long-read sequencing and de novo genome assembly of marine medaka (Oryzias melastigma).</title>
        <authorList>
            <person name="Liang P."/>
            <person name="Saqib H.S.A."/>
            <person name="Ni X."/>
            <person name="Shen Y."/>
        </authorList>
    </citation>
    <scope>NUCLEOTIDE SEQUENCE</scope>
    <source>
        <strain evidence="6">Bigg-433</strain>
    </source>
</reference>
<evidence type="ECO:0000256" key="1">
    <source>
        <dbReference type="ARBA" id="ARBA00022729"/>
    </source>
</evidence>
<name>A0A834CLC5_ORYME</name>
<evidence type="ECO:0000313" key="7">
    <source>
        <dbReference type="Proteomes" id="UP000646548"/>
    </source>
</evidence>
<dbReference type="GO" id="GO:0004930">
    <property type="term" value="F:G protein-coupled receptor activity"/>
    <property type="evidence" value="ECO:0007669"/>
    <property type="project" value="InterPro"/>
</dbReference>
<dbReference type="InterPro" id="IPR003644">
    <property type="entry name" value="Calx_beta"/>
</dbReference>
<evidence type="ECO:0000313" key="6">
    <source>
        <dbReference type="EMBL" id="KAF6729353.1"/>
    </source>
</evidence>
<dbReference type="Gene3D" id="2.60.40.2030">
    <property type="match status" value="5"/>
</dbReference>
<dbReference type="SMART" id="SM00237">
    <property type="entry name" value="Calx_beta"/>
    <property type="match status" value="2"/>
</dbReference>
<sequence length="850" mass="92108">MLSVFLLAGLILALSIPGTKSESATLRFLGQTDFVVNESSTAVVRLVVERVGDPVNVTALVLLEGVDTGDFEAINAAAFLLSTESSKTIFIAVRDDDLPEADETFTFNLRLQSSSNGVVLGTPNKATITILSNDNAFGIIAFNSTEEIVVDELRGKNHNVPFTLIREKGTYGTVTVNFEISDGPNPAIEDVSPDRGTITIPVGQAVVHFSILIQDDQIPEDDEVFSVRLTGVAGGALLKPNASSIQLRIRRNDSPLRFLHSVMAVPESAAVIALNVTRGRLTGDGPLIGSVETEVSIDYMVVSGEGLGSATPAVDFLDLQPNRTIRFPPFVFETSLLFNISDDSVPEIAESFHVVLLEDTIRGDAVLVSPNSVLVTIEPNDKPYGVLSISSSGFIQPFRINEDLTQRFDGIVIVRNGGSYGAVSANWSISRNSSSGSPVSDDLTPEMIFFIQDSDDVYGRFLFDPTKEQSIQSQPEGRFLSLHFVRNGGTLGEVSMALTALYIPAGPVNPELARDQVLNVSRSINVVFSHERTAHVILPIRNDAFLQNGAHFFLQLNTLELVDISPLIPSNSPRFSGPLNLTLTVTPDIANGEIGFISNTTVVLHEPEDTNSSLVSLHLRRDGTDGKALVFWSIQPTGANRADVTRSDLTPFNGSVVFLSGQSDAFINLTVLADNIPEVNETMLLTLDRSNVDNQILKAGFTSREMIIVENDDPGGVFEFSPFSRGPWIINEGEAVELRVVRTQGQLLKQLVRYVVVPSGSAEFYGATGILEFKPGEQDVVVALVARPDGVPELDETYSVILSSYSTPPSRLGNQREVNITVRKNDDPFGVVEFLQSELRVTINESKGDC</sequence>
<dbReference type="EMBL" id="WKFB01000259">
    <property type="protein sequence ID" value="KAF6729353.1"/>
    <property type="molecule type" value="Genomic_DNA"/>
</dbReference>
<dbReference type="SUPFAM" id="SSF141072">
    <property type="entry name" value="CalX-like"/>
    <property type="match status" value="6"/>
</dbReference>
<evidence type="ECO:0000256" key="3">
    <source>
        <dbReference type="ARBA" id="ARBA00022837"/>
    </source>
</evidence>
<dbReference type="FunFam" id="2.60.40.2030:FF:000007">
    <property type="entry name" value="Adhesion G-protein coupled receptor V1"/>
    <property type="match status" value="1"/>
</dbReference>
<evidence type="ECO:0000259" key="5">
    <source>
        <dbReference type="SMART" id="SM00237"/>
    </source>
</evidence>
<evidence type="ECO:0000256" key="2">
    <source>
        <dbReference type="ARBA" id="ARBA00022737"/>
    </source>
</evidence>
<comment type="caution">
    <text evidence="6">The sequence shown here is derived from an EMBL/GenBank/DDBJ whole genome shotgun (WGS) entry which is preliminary data.</text>
</comment>
<dbReference type="GO" id="GO:0016020">
    <property type="term" value="C:membrane"/>
    <property type="evidence" value="ECO:0007669"/>
    <property type="project" value="InterPro"/>
</dbReference>
<dbReference type="Proteomes" id="UP000646548">
    <property type="component" value="Unassembled WGS sequence"/>
</dbReference>
<dbReference type="Pfam" id="PF03160">
    <property type="entry name" value="Calx-beta"/>
    <property type="match status" value="5"/>
</dbReference>
<dbReference type="InterPro" id="IPR026919">
    <property type="entry name" value="ADGRV1"/>
</dbReference>
<dbReference type="FunFam" id="2.60.40.2030:FF:000028">
    <property type="entry name" value="Adhesion G-protein coupled receptor V1"/>
    <property type="match status" value="1"/>
</dbReference>
<feature type="signal peptide" evidence="4">
    <location>
        <begin position="1"/>
        <end position="21"/>
    </location>
</feature>
<dbReference type="GO" id="GO:0007601">
    <property type="term" value="P:visual perception"/>
    <property type="evidence" value="ECO:0007669"/>
    <property type="project" value="TreeGrafter"/>
</dbReference>
<evidence type="ECO:0000256" key="4">
    <source>
        <dbReference type="SAM" id="SignalP"/>
    </source>
</evidence>
<dbReference type="FunFam" id="2.60.40.2030:FF:000023">
    <property type="entry name" value="Adhesion G protein-coupled receptor V1"/>
    <property type="match status" value="1"/>
</dbReference>
<dbReference type="GO" id="GO:0005737">
    <property type="term" value="C:cytoplasm"/>
    <property type="evidence" value="ECO:0007669"/>
    <property type="project" value="TreeGrafter"/>
</dbReference>
<feature type="chain" id="PRO_5032677614" evidence="4">
    <location>
        <begin position="22"/>
        <end position="850"/>
    </location>
</feature>
<keyword evidence="2" id="KW-0677">Repeat</keyword>